<dbReference type="PROSITE" id="PS50005">
    <property type="entry name" value="TPR"/>
    <property type="match status" value="3"/>
</dbReference>
<dbReference type="Proteomes" id="UP000663836">
    <property type="component" value="Unassembled WGS sequence"/>
</dbReference>
<dbReference type="SUPFAM" id="SSF48452">
    <property type="entry name" value="TPR-like"/>
    <property type="match status" value="1"/>
</dbReference>
<accession>A0A819T6X6</accession>
<feature type="non-terminal residue" evidence="5">
    <location>
        <position position="1"/>
    </location>
</feature>
<dbReference type="PANTHER" id="PTHR45641">
    <property type="entry name" value="TETRATRICOPEPTIDE REPEAT PROTEIN (AFU_ORTHOLOGUE AFUA_6G03870)"/>
    <property type="match status" value="1"/>
</dbReference>
<organism evidence="5 6">
    <name type="scientific">Rotaria sordida</name>
    <dbReference type="NCBI Taxonomy" id="392033"/>
    <lineage>
        <taxon>Eukaryota</taxon>
        <taxon>Metazoa</taxon>
        <taxon>Spiralia</taxon>
        <taxon>Gnathifera</taxon>
        <taxon>Rotifera</taxon>
        <taxon>Eurotatoria</taxon>
        <taxon>Bdelloidea</taxon>
        <taxon>Philodinida</taxon>
        <taxon>Philodinidae</taxon>
        <taxon>Rotaria</taxon>
    </lineage>
</organism>
<dbReference type="PANTHER" id="PTHR45641:SF19">
    <property type="entry name" value="NEPHROCYSTIN-3"/>
    <property type="match status" value="1"/>
</dbReference>
<keyword evidence="2 3" id="KW-0802">TPR repeat</keyword>
<dbReference type="SMART" id="SM00028">
    <property type="entry name" value="TPR"/>
    <property type="match status" value="5"/>
</dbReference>
<dbReference type="InterPro" id="IPR001870">
    <property type="entry name" value="B30.2/SPRY"/>
</dbReference>
<feature type="repeat" description="TPR" evidence="3">
    <location>
        <begin position="378"/>
        <end position="411"/>
    </location>
</feature>
<dbReference type="InterPro" id="IPR013320">
    <property type="entry name" value="ConA-like_dom_sf"/>
</dbReference>
<evidence type="ECO:0000313" key="6">
    <source>
        <dbReference type="Proteomes" id="UP000663836"/>
    </source>
</evidence>
<dbReference type="PROSITE" id="PS50293">
    <property type="entry name" value="TPR_REGION"/>
    <property type="match status" value="1"/>
</dbReference>
<proteinExistence type="predicted"/>
<dbReference type="Pfam" id="PF13424">
    <property type="entry name" value="TPR_12"/>
    <property type="match status" value="2"/>
</dbReference>
<dbReference type="InterPro" id="IPR019734">
    <property type="entry name" value="TPR_rpt"/>
</dbReference>
<feature type="repeat" description="TPR" evidence="3">
    <location>
        <begin position="459"/>
        <end position="492"/>
    </location>
</feature>
<keyword evidence="1" id="KW-0677">Repeat</keyword>
<evidence type="ECO:0000256" key="2">
    <source>
        <dbReference type="ARBA" id="ARBA00022803"/>
    </source>
</evidence>
<dbReference type="EMBL" id="CAJOBD010006705">
    <property type="protein sequence ID" value="CAF4067989.1"/>
    <property type="molecule type" value="Genomic_DNA"/>
</dbReference>
<dbReference type="InterPro" id="IPR011990">
    <property type="entry name" value="TPR-like_helical_dom_sf"/>
</dbReference>
<evidence type="ECO:0000313" key="5">
    <source>
        <dbReference type="EMBL" id="CAF4067989.1"/>
    </source>
</evidence>
<dbReference type="Gene3D" id="1.25.40.10">
    <property type="entry name" value="Tetratricopeptide repeat domain"/>
    <property type="match status" value="2"/>
</dbReference>
<dbReference type="AlphaFoldDB" id="A0A819T6X6"/>
<protein>
    <recommendedName>
        <fullName evidence="4">B30.2/SPRY domain-containing protein</fullName>
    </recommendedName>
</protein>
<evidence type="ECO:0000256" key="3">
    <source>
        <dbReference type="PROSITE-ProRule" id="PRU00339"/>
    </source>
</evidence>
<dbReference type="Gene3D" id="3.90.176.10">
    <property type="entry name" value="Toxin ADP-ribosyltransferase, Chain A, domain 1"/>
    <property type="match status" value="1"/>
</dbReference>
<gene>
    <name evidence="5" type="ORF">JBS370_LOCUS29982</name>
</gene>
<feature type="domain" description="B30.2/SPRY" evidence="4">
    <location>
        <begin position="579"/>
        <end position="772"/>
    </location>
</feature>
<dbReference type="PROSITE" id="PS50188">
    <property type="entry name" value="B302_SPRY"/>
    <property type="match status" value="1"/>
</dbReference>
<dbReference type="CDD" id="cd11709">
    <property type="entry name" value="SPRY"/>
    <property type="match status" value="1"/>
</dbReference>
<reference evidence="5" key="1">
    <citation type="submission" date="2021-02" db="EMBL/GenBank/DDBJ databases">
        <authorList>
            <person name="Nowell W R."/>
        </authorList>
    </citation>
    <scope>NUCLEOTIDE SEQUENCE</scope>
</reference>
<feature type="repeat" description="TPR" evidence="3">
    <location>
        <begin position="501"/>
        <end position="534"/>
    </location>
</feature>
<dbReference type="InterPro" id="IPR043136">
    <property type="entry name" value="B30.2/SPRY_sf"/>
</dbReference>
<dbReference type="Pfam" id="PF13181">
    <property type="entry name" value="TPR_8"/>
    <property type="match status" value="1"/>
</dbReference>
<evidence type="ECO:0000256" key="1">
    <source>
        <dbReference type="ARBA" id="ARBA00022737"/>
    </source>
</evidence>
<evidence type="ECO:0000259" key="4">
    <source>
        <dbReference type="PROSITE" id="PS50188"/>
    </source>
</evidence>
<comment type="caution">
    <text evidence="5">The sequence shown here is derived from an EMBL/GenBank/DDBJ whole genome shotgun (WGS) entry which is preliminary data.</text>
</comment>
<name>A0A819T6X6_9BILA</name>
<dbReference type="Gene3D" id="2.60.120.920">
    <property type="match status" value="1"/>
</dbReference>
<dbReference type="SUPFAM" id="SSF56399">
    <property type="entry name" value="ADP-ribosylation"/>
    <property type="match status" value="1"/>
</dbReference>
<sequence length="911" mass="104683">LNVNELDEKYQNRIIKLRQISDSIQIFVDANQCIDFITDLKHEKVFMIISCDIESWVISSIHLIDQLDSIYIFCEHTEKHNEWTKDWPKMKGVYANIESVSKAINHETRRWDLSLISISIVTSTDDFNKLDQSFMYSQMLTDIIRKLEDDHGEAKNRFVKFLRRQYAGNDAQLKIIDEFERDYYLHSPVWWYTRDIFMYSMINQALRTQDIEILMKMGFFMRDLHLQIEQLYNQQFKNKETFIVYRGQRLSTDDFTKVRNNIGGLLSFNNFMSTSVQENVGSSIYADSARQDPNTIAIFFRMRIDSAVTSVPFASVNDTSYFGNAEDEILFSMHTIFRIDDVKFLADRLWEVQLSSTSDNDQQLKHLTQTIEKEIQGGIGWHRLGRLLIKLAKYEEAEEIYKELLDWTPDTNYGEISTYYIQLAYISGENSNLMNALEYYLKAQRILQQFLPPDDPRVTIVENNIGGVYQSMGDYSKALVSMQKVLRVREESLSSDDLQLASTYNNMGEIYRSMKDYSNASSFYEKALQIFQEKLPSIHPTLAICYNNIADVYHCMGKLSSALFFCEKVLEIQQRSLPSDHPDLAITYNNLGRIHQSKALFETNDMSWIIEPSDDASSAISIQGNTVACQKEGFYGSPINVLWKDPAENSGLYYWQIEFIQLDEQGSVSVGLTTQDHFKAGYAIKAIEYNGNLADGSALLVGSFGDRIKRGDNIGILLNLTDSDMKVHLFLNERPLGLAFHVQAPFPKPLFPVVSFSTNGEATIVHSKQIPTSLNRQEEHFDGIEGHWKLVDYPQHSDCTGYNFHLFKKDGTDDNIYCLSTRVINSMTNNLTHDSSTNQWKSHGGMQTLMGGDQESMRKEDVISKLINGITGIELQGQQLVMTSNGNQVKLERYTPEPPKAYTKNVFAGEY</sequence>
<dbReference type="PROSITE" id="PS51996">
    <property type="entry name" value="TR_MART"/>
    <property type="match status" value="1"/>
</dbReference>
<dbReference type="SUPFAM" id="SSF49899">
    <property type="entry name" value="Concanavalin A-like lectins/glucanases"/>
    <property type="match status" value="1"/>
</dbReference>